<dbReference type="PROSITE" id="PS00523">
    <property type="entry name" value="SULFATASE_1"/>
    <property type="match status" value="1"/>
</dbReference>
<dbReference type="SUPFAM" id="SSF53649">
    <property type="entry name" value="Alkaline phosphatase-like"/>
    <property type="match status" value="1"/>
</dbReference>
<dbReference type="RefSeq" id="WP_146512451.1">
    <property type="nucleotide sequence ID" value="NZ_SIHI01000069.1"/>
</dbReference>
<name>A0A5C5VMB8_9PLAN</name>
<sequence precursor="true">MPPISRRIVCFLTTAFVFANVHSLLSSCGAQELLPRPEESFKGKIGLTYKDSEAVKPQLKIPATFGLEDPPNILLVLIDDAGYGQFGTFGGGIPTPTMDRIADNGLRYTRFHTTALCSPTRAALLTGRNHHSVASGVIGEAGTGFPGYTGIIPASAATMAEVLREYGYANAWFGKNHNVPDWETSIVGPFDRWADGLGFDYFYGFVGGDTDQFHPALVENRKRLEPPETNEDGSPYHFTTDIADHAIRMIRASQAVAPQRPFFVYFATGATHAPHQVPQEWIEKFKGQFDDGWDAYREKTIARQKELGVVPKDAKLTPRPDSLPAWDSLPEDEKRVYARMMEVFAGFTSHTDHEVGRLVDAIDEMGELDNTLIIYMAGDNGSSAEGGLSGLLNEMTFFNAIPEPLDKKLAAIDTLGTDRNYNHFPAAWAWAMDTPFQWTKQIASHFGGTRNGLAISWPKGIQARGEIRDQFHHVIDIAPTILEIVGVELPVEFDGVAQKPIEGVSMVYTFDDGSAEDRRTTQYFEMLGNQGIYHDGWMASALCGIPWDSESPPRDLLNMDWELYHVDEDFTQANDLAKDHPEKLQELVKLFFAEAARYQVLPLDDRKTQRLDVANRPSLTAGRDSFTYPNLIRLPEGAAPDLKHRSHTISARVTLPETGGEGMLLTQGGRFAGYGLMVKDGRLVYHYNLAGVERFTIESEERIPTGEVTLKAVYVTDEDKPFSGASVTLFVDDKKVGEGRVEKSIPNRVTLDETFDVGFDTGTPVMDGYDMPFKFTGQLKSVTVDLN</sequence>
<dbReference type="EMBL" id="SIHI01000069">
    <property type="protein sequence ID" value="TWT39796.1"/>
    <property type="molecule type" value="Genomic_DNA"/>
</dbReference>
<dbReference type="GO" id="GO:0046872">
    <property type="term" value="F:metal ion binding"/>
    <property type="evidence" value="ECO:0007669"/>
    <property type="project" value="UniProtKB-KW"/>
</dbReference>
<dbReference type="InterPro" id="IPR050738">
    <property type="entry name" value="Sulfatase"/>
</dbReference>
<feature type="domain" description="Sulfatase N-terminal" evidence="6">
    <location>
        <begin position="71"/>
        <end position="487"/>
    </location>
</feature>
<dbReference type="CDD" id="cd16025">
    <property type="entry name" value="PAS_like"/>
    <property type="match status" value="1"/>
</dbReference>
<dbReference type="Pfam" id="PF00884">
    <property type="entry name" value="Sulfatase"/>
    <property type="match status" value="1"/>
</dbReference>
<comment type="similarity">
    <text evidence="1">Belongs to the sulfatase family.</text>
</comment>
<dbReference type="Proteomes" id="UP000317243">
    <property type="component" value="Unassembled WGS sequence"/>
</dbReference>
<dbReference type="GO" id="GO:0004065">
    <property type="term" value="F:arylsulfatase activity"/>
    <property type="evidence" value="ECO:0007669"/>
    <property type="project" value="UniProtKB-EC"/>
</dbReference>
<comment type="caution">
    <text evidence="7">The sequence shown here is derived from an EMBL/GenBank/DDBJ whole genome shotgun (WGS) entry which is preliminary data.</text>
</comment>
<feature type="signal peptide" evidence="5">
    <location>
        <begin position="1"/>
        <end position="19"/>
    </location>
</feature>
<dbReference type="Gene3D" id="3.40.720.10">
    <property type="entry name" value="Alkaline Phosphatase, subunit A"/>
    <property type="match status" value="1"/>
</dbReference>
<dbReference type="OrthoDB" id="9762324at2"/>
<evidence type="ECO:0000256" key="5">
    <source>
        <dbReference type="SAM" id="SignalP"/>
    </source>
</evidence>
<keyword evidence="2" id="KW-0479">Metal-binding</keyword>
<keyword evidence="8" id="KW-1185">Reference proteome</keyword>
<proteinExistence type="inferred from homology"/>
<dbReference type="InterPro" id="IPR000917">
    <property type="entry name" value="Sulfatase_N"/>
</dbReference>
<evidence type="ECO:0000256" key="1">
    <source>
        <dbReference type="ARBA" id="ARBA00008779"/>
    </source>
</evidence>
<dbReference type="InterPro" id="IPR013320">
    <property type="entry name" value="ConA-like_dom_sf"/>
</dbReference>
<accession>A0A5C5VMB8</accession>
<dbReference type="InterPro" id="IPR024607">
    <property type="entry name" value="Sulfatase_CS"/>
</dbReference>
<organism evidence="7 8">
    <name type="scientific">Thalassoglobus neptunius</name>
    <dbReference type="NCBI Taxonomy" id="1938619"/>
    <lineage>
        <taxon>Bacteria</taxon>
        <taxon>Pseudomonadati</taxon>
        <taxon>Planctomycetota</taxon>
        <taxon>Planctomycetia</taxon>
        <taxon>Planctomycetales</taxon>
        <taxon>Planctomycetaceae</taxon>
        <taxon>Thalassoglobus</taxon>
    </lineage>
</organism>
<dbReference type="InterPro" id="IPR017850">
    <property type="entry name" value="Alkaline_phosphatase_core_sf"/>
</dbReference>
<evidence type="ECO:0000256" key="3">
    <source>
        <dbReference type="ARBA" id="ARBA00022801"/>
    </source>
</evidence>
<dbReference type="PANTHER" id="PTHR42693:SF43">
    <property type="entry name" value="BLL2667 PROTEIN"/>
    <property type="match status" value="1"/>
</dbReference>
<dbReference type="PROSITE" id="PS51257">
    <property type="entry name" value="PROKAR_LIPOPROTEIN"/>
    <property type="match status" value="1"/>
</dbReference>
<protein>
    <submittedName>
        <fullName evidence="7">Arylsulfatase</fullName>
        <ecNumber evidence="7">3.1.6.1</ecNumber>
    </submittedName>
</protein>
<evidence type="ECO:0000259" key="6">
    <source>
        <dbReference type="Pfam" id="PF00884"/>
    </source>
</evidence>
<evidence type="ECO:0000313" key="8">
    <source>
        <dbReference type="Proteomes" id="UP000317243"/>
    </source>
</evidence>
<evidence type="ECO:0000256" key="2">
    <source>
        <dbReference type="ARBA" id="ARBA00022723"/>
    </source>
</evidence>
<evidence type="ECO:0000313" key="7">
    <source>
        <dbReference type="EMBL" id="TWT39796.1"/>
    </source>
</evidence>
<dbReference type="Gene3D" id="3.30.1120.10">
    <property type="match status" value="1"/>
</dbReference>
<dbReference type="AlphaFoldDB" id="A0A5C5VMB8"/>
<keyword evidence="3 7" id="KW-0378">Hydrolase</keyword>
<reference evidence="7 8" key="1">
    <citation type="submission" date="2019-02" db="EMBL/GenBank/DDBJ databases">
        <title>Deep-cultivation of Planctomycetes and their phenomic and genomic characterization uncovers novel biology.</title>
        <authorList>
            <person name="Wiegand S."/>
            <person name="Jogler M."/>
            <person name="Boedeker C."/>
            <person name="Pinto D."/>
            <person name="Vollmers J."/>
            <person name="Rivas-Marin E."/>
            <person name="Kohn T."/>
            <person name="Peeters S.H."/>
            <person name="Heuer A."/>
            <person name="Rast P."/>
            <person name="Oberbeckmann S."/>
            <person name="Bunk B."/>
            <person name="Jeske O."/>
            <person name="Meyerdierks A."/>
            <person name="Storesund J.E."/>
            <person name="Kallscheuer N."/>
            <person name="Luecker S."/>
            <person name="Lage O.M."/>
            <person name="Pohl T."/>
            <person name="Merkel B.J."/>
            <person name="Hornburger P."/>
            <person name="Mueller R.-W."/>
            <person name="Bruemmer F."/>
            <person name="Labrenz M."/>
            <person name="Spormann A.M."/>
            <person name="Op Den Camp H."/>
            <person name="Overmann J."/>
            <person name="Amann R."/>
            <person name="Jetten M.S.M."/>
            <person name="Mascher T."/>
            <person name="Medema M.H."/>
            <person name="Devos D.P."/>
            <person name="Kaster A.-K."/>
            <person name="Ovreas L."/>
            <person name="Rohde M."/>
            <person name="Galperin M.Y."/>
            <person name="Jogler C."/>
        </authorList>
    </citation>
    <scope>NUCLEOTIDE SEQUENCE [LARGE SCALE GENOMIC DNA]</scope>
    <source>
        <strain evidence="7 8">KOR42</strain>
    </source>
</reference>
<gene>
    <name evidence="7" type="primary">atsA_72</name>
    <name evidence="7" type="ORF">KOR42_51740</name>
</gene>
<keyword evidence="5" id="KW-0732">Signal</keyword>
<evidence type="ECO:0000256" key="4">
    <source>
        <dbReference type="ARBA" id="ARBA00022837"/>
    </source>
</evidence>
<dbReference type="EC" id="3.1.6.1" evidence="7"/>
<keyword evidence="4" id="KW-0106">Calcium</keyword>
<dbReference type="PANTHER" id="PTHR42693">
    <property type="entry name" value="ARYLSULFATASE FAMILY MEMBER"/>
    <property type="match status" value="1"/>
</dbReference>
<feature type="chain" id="PRO_5022945728" evidence="5">
    <location>
        <begin position="20"/>
        <end position="787"/>
    </location>
</feature>
<dbReference type="SUPFAM" id="SSF49899">
    <property type="entry name" value="Concanavalin A-like lectins/glucanases"/>
    <property type="match status" value="1"/>
</dbReference>